<feature type="domain" description="DUF4218" evidence="1">
    <location>
        <begin position="3"/>
        <end position="49"/>
    </location>
</feature>
<protein>
    <recommendedName>
        <fullName evidence="1">DUF4218 domain-containing protein</fullName>
    </recommendedName>
</protein>
<evidence type="ECO:0000313" key="2">
    <source>
        <dbReference type="EMBL" id="KAK6785014.1"/>
    </source>
</evidence>
<comment type="caution">
    <text evidence="2">The sequence shown here is derived from an EMBL/GenBank/DDBJ whole genome shotgun (WGS) entry which is preliminary data.</text>
</comment>
<dbReference type="Proteomes" id="UP001371456">
    <property type="component" value="Unassembled WGS sequence"/>
</dbReference>
<dbReference type="AlphaFoldDB" id="A0AAN8TE88"/>
<dbReference type="PANTHER" id="PTHR48451">
    <property type="entry name" value="DUF4218 DOMAIN-CONTAINING PROTEIN"/>
    <property type="match status" value="1"/>
</dbReference>
<accession>A0AAN8TE88</accession>
<keyword evidence="3" id="KW-1185">Reference proteome</keyword>
<name>A0AAN8TE88_SOLBU</name>
<evidence type="ECO:0000313" key="3">
    <source>
        <dbReference type="Proteomes" id="UP001371456"/>
    </source>
</evidence>
<dbReference type="InterPro" id="IPR025452">
    <property type="entry name" value="DUF4218"/>
</dbReference>
<proteinExistence type="predicted"/>
<dbReference type="Pfam" id="PF13960">
    <property type="entry name" value="DUF4218"/>
    <property type="match status" value="1"/>
</dbReference>
<evidence type="ECO:0000259" key="1">
    <source>
        <dbReference type="Pfam" id="PF13960"/>
    </source>
</evidence>
<dbReference type="EMBL" id="JBANQN010000007">
    <property type="protein sequence ID" value="KAK6785014.1"/>
    <property type="molecule type" value="Genomic_DNA"/>
</dbReference>
<dbReference type="PANTHER" id="PTHR48451:SF1">
    <property type="entry name" value="DUF4218 DOMAIN-CONTAINING PROTEIN"/>
    <property type="match status" value="1"/>
</dbReference>
<sequence length="103" mass="11923">MGSFKSYVHNRRHPEGCIAEARRITDCLNSCSRYFHEGVQTKFNRRLRNNDECGSPDVQTSNLFPNRGTLEKKEVRGQTTCKTIHARNFEEREEVTFDDGQAV</sequence>
<gene>
    <name evidence="2" type="ORF">RDI58_018469</name>
</gene>
<organism evidence="2 3">
    <name type="scientific">Solanum bulbocastanum</name>
    <name type="common">Wild potato</name>
    <dbReference type="NCBI Taxonomy" id="147425"/>
    <lineage>
        <taxon>Eukaryota</taxon>
        <taxon>Viridiplantae</taxon>
        <taxon>Streptophyta</taxon>
        <taxon>Embryophyta</taxon>
        <taxon>Tracheophyta</taxon>
        <taxon>Spermatophyta</taxon>
        <taxon>Magnoliopsida</taxon>
        <taxon>eudicotyledons</taxon>
        <taxon>Gunneridae</taxon>
        <taxon>Pentapetalae</taxon>
        <taxon>asterids</taxon>
        <taxon>lamiids</taxon>
        <taxon>Solanales</taxon>
        <taxon>Solanaceae</taxon>
        <taxon>Solanoideae</taxon>
        <taxon>Solaneae</taxon>
        <taxon>Solanum</taxon>
    </lineage>
</organism>
<reference evidence="2 3" key="1">
    <citation type="submission" date="2024-02" db="EMBL/GenBank/DDBJ databases">
        <title>de novo genome assembly of Solanum bulbocastanum strain 11H21.</title>
        <authorList>
            <person name="Hosaka A.J."/>
        </authorList>
    </citation>
    <scope>NUCLEOTIDE SEQUENCE [LARGE SCALE GENOMIC DNA]</scope>
    <source>
        <tissue evidence="2">Young leaves</tissue>
    </source>
</reference>